<keyword evidence="2" id="KW-1185">Reference proteome</keyword>
<dbReference type="Proteomes" id="UP000317093">
    <property type="component" value="Chromosome"/>
</dbReference>
<proteinExistence type="predicted"/>
<dbReference type="RefSeq" id="WP_145258477.1">
    <property type="nucleotide sequence ID" value="NZ_CP036279.1"/>
</dbReference>
<name>A0A518B4U0_9BACT</name>
<dbReference type="KEGG" id="knv:Pan216_28220"/>
<reference evidence="1 2" key="1">
    <citation type="submission" date="2019-02" db="EMBL/GenBank/DDBJ databases">
        <title>Deep-cultivation of Planctomycetes and their phenomic and genomic characterization uncovers novel biology.</title>
        <authorList>
            <person name="Wiegand S."/>
            <person name="Jogler M."/>
            <person name="Boedeker C."/>
            <person name="Pinto D."/>
            <person name="Vollmers J."/>
            <person name="Rivas-Marin E."/>
            <person name="Kohn T."/>
            <person name="Peeters S.H."/>
            <person name="Heuer A."/>
            <person name="Rast P."/>
            <person name="Oberbeckmann S."/>
            <person name="Bunk B."/>
            <person name="Jeske O."/>
            <person name="Meyerdierks A."/>
            <person name="Storesund J.E."/>
            <person name="Kallscheuer N."/>
            <person name="Luecker S."/>
            <person name="Lage O.M."/>
            <person name="Pohl T."/>
            <person name="Merkel B.J."/>
            <person name="Hornburger P."/>
            <person name="Mueller R.-W."/>
            <person name="Bruemmer F."/>
            <person name="Labrenz M."/>
            <person name="Spormann A.M."/>
            <person name="Op den Camp H."/>
            <person name="Overmann J."/>
            <person name="Amann R."/>
            <person name="Jetten M.S.M."/>
            <person name="Mascher T."/>
            <person name="Medema M.H."/>
            <person name="Devos D.P."/>
            <person name="Kaster A.-K."/>
            <person name="Ovreas L."/>
            <person name="Rohde M."/>
            <person name="Galperin M.Y."/>
            <person name="Jogler C."/>
        </authorList>
    </citation>
    <scope>NUCLEOTIDE SEQUENCE [LARGE SCALE GENOMIC DNA]</scope>
    <source>
        <strain evidence="1 2">Pan216</strain>
    </source>
</reference>
<organism evidence="1 2">
    <name type="scientific">Kolteria novifilia</name>
    <dbReference type="NCBI Taxonomy" id="2527975"/>
    <lineage>
        <taxon>Bacteria</taxon>
        <taxon>Pseudomonadati</taxon>
        <taxon>Planctomycetota</taxon>
        <taxon>Planctomycetia</taxon>
        <taxon>Kolteriales</taxon>
        <taxon>Kolteriaceae</taxon>
        <taxon>Kolteria</taxon>
    </lineage>
</organism>
<evidence type="ECO:0000313" key="2">
    <source>
        <dbReference type="Proteomes" id="UP000317093"/>
    </source>
</evidence>
<gene>
    <name evidence="1" type="ORF">Pan216_28220</name>
</gene>
<dbReference type="Pfam" id="PF14107">
    <property type="entry name" value="DUF4280"/>
    <property type="match status" value="1"/>
</dbReference>
<dbReference type="AlphaFoldDB" id="A0A518B4U0"/>
<sequence length="121" mass="12487">MSQIVCHLDQCVCTFGTVPQPLMATTQTFRTINGSPVATINDGKALVNIISFGTCTKLTAQNNGVPTPCMPVIPAPWTPGSTVDKVNGIPVLTQPSTLTCSVGGMITVSALVANATLARTV</sequence>
<dbReference type="OrthoDB" id="4825649at2"/>
<protein>
    <recommendedName>
        <fullName evidence="3">DUF4280 domain-containing protein</fullName>
    </recommendedName>
</protein>
<dbReference type="InterPro" id="IPR025460">
    <property type="entry name" value="DUF4280"/>
</dbReference>
<evidence type="ECO:0008006" key="3">
    <source>
        <dbReference type="Google" id="ProtNLM"/>
    </source>
</evidence>
<accession>A0A518B4U0</accession>
<evidence type="ECO:0000313" key="1">
    <source>
        <dbReference type="EMBL" id="QDU61956.1"/>
    </source>
</evidence>
<dbReference type="EMBL" id="CP036279">
    <property type="protein sequence ID" value="QDU61956.1"/>
    <property type="molecule type" value="Genomic_DNA"/>
</dbReference>